<comment type="caution">
    <text evidence="1">The sequence shown here is derived from an EMBL/GenBank/DDBJ whole genome shotgun (WGS) entry which is preliminary data.</text>
</comment>
<keyword evidence="2" id="KW-1185">Reference proteome</keyword>
<dbReference type="InterPro" id="IPR032063">
    <property type="entry name" value="MavL-like"/>
</dbReference>
<evidence type="ECO:0000313" key="2">
    <source>
        <dbReference type="Proteomes" id="UP001230188"/>
    </source>
</evidence>
<organism evidence="1 2">
    <name type="scientific">Chrysophaeum taylorii</name>
    <dbReference type="NCBI Taxonomy" id="2483200"/>
    <lineage>
        <taxon>Eukaryota</taxon>
        <taxon>Sar</taxon>
        <taxon>Stramenopiles</taxon>
        <taxon>Ochrophyta</taxon>
        <taxon>Pelagophyceae</taxon>
        <taxon>Pelagomonadales</taxon>
        <taxon>Pelagomonadaceae</taxon>
        <taxon>Chrysophaeum</taxon>
    </lineage>
</organism>
<protein>
    <submittedName>
        <fullName evidence="1">Uncharacterized protein</fullName>
    </submittedName>
</protein>
<accession>A0AAD7UFE7</accession>
<dbReference type="EMBL" id="JAQMWT010000324">
    <property type="protein sequence ID" value="KAJ8604663.1"/>
    <property type="molecule type" value="Genomic_DNA"/>
</dbReference>
<dbReference type="AlphaFoldDB" id="A0AAD7UFE7"/>
<dbReference type="Pfam" id="PF16062">
    <property type="entry name" value="MavL-like"/>
    <property type="match status" value="1"/>
</dbReference>
<sequence length="91" mass="10435">MRTLETRIRLPRLQRASRVEQRLYRNLDDAAFETRLFRKRARDDEWQLRDGSVGCGGWETVGTDRENLVLADYLSYDEIAVSAVLGASAST</sequence>
<proteinExistence type="predicted"/>
<reference evidence="1" key="1">
    <citation type="submission" date="2023-01" db="EMBL/GenBank/DDBJ databases">
        <title>Metagenome sequencing of chrysophaentin producing Chrysophaeum taylorii.</title>
        <authorList>
            <person name="Davison J."/>
            <person name="Bewley C."/>
        </authorList>
    </citation>
    <scope>NUCLEOTIDE SEQUENCE</scope>
    <source>
        <strain evidence="1">NIES-1699</strain>
    </source>
</reference>
<name>A0AAD7UFE7_9STRA</name>
<evidence type="ECO:0000313" key="1">
    <source>
        <dbReference type="EMBL" id="KAJ8604663.1"/>
    </source>
</evidence>
<dbReference type="Proteomes" id="UP001230188">
    <property type="component" value="Unassembled WGS sequence"/>
</dbReference>
<gene>
    <name evidence="1" type="ORF">CTAYLR_006530</name>
</gene>